<dbReference type="AlphaFoldDB" id="A0A1Z4KP48"/>
<proteinExistence type="predicted"/>
<dbReference type="InterPro" id="IPR049891">
    <property type="entry name" value="CTB"/>
</dbReference>
<accession>A0A1Z4KP48</accession>
<reference evidence="1 2" key="1">
    <citation type="submission" date="2017-06" db="EMBL/GenBank/DDBJ databases">
        <title>Genome sequencing of cyanobaciteial culture collection at National Institute for Environmental Studies (NIES).</title>
        <authorList>
            <person name="Hirose Y."/>
            <person name="Shimura Y."/>
            <person name="Fujisawa T."/>
            <person name="Nakamura Y."/>
            <person name="Kawachi M."/>
        </authorList>
    </citation>
    <scope>NUCLEOTIDE SEQUENCE [LARGE SCALE GENOMIC DNA]</scope>
    <source>
        <strain evidence="1 2">NIES-23</strain>
    </source>
</reference>
<organism evidence="1 2">
    <name type="scientific">Trichormus variabilis NIES-23</name>
    <dbReference type="NCBI Taxonomy" id="1973479"/>
    <lineage>
        <taxon>Bacteria</taxon>
        <taxon>Bacillati</taxon>
        <taxon>Cyanobacteriota</taxon>
        <taxon>Cyanophyceae</taxon>
        <taxon>Nostocales</taxon>
        <taxon>Nostocaceae</taxon>
        <taxon>Trichormus</taxon>
    </lineage>
</organism>
<dbReference type="EMBL" id="AP018216">
    <property type="protein sequence ID" value="BAY70738.1"/>
    <property type="molecule type" value="Genomic_DNA"/>
</dbReference>
<sequence length="80" mass="8323">MSHELFMNLSDEQQAVVKGGYGTDFQVDFTFYEAKQNVLNGTTSSGPNGSTAASNGTSTEVKTAGLAFLALGAEDILSIA</sequence>
<protein>
    <submittedName>
        <fullName evidence="1">Uncharacterized protein</fullName>
    </submittedName>
</protein>
<gene>
    <name evidence="1" type="ORF">NIES23_35460</name>
</gene>
<name>A0A1Z4KP48_ANAVA</name>
<evidence type="ECO:0000313" key="2">
    <source>
        <dbReference type="Proteomes" id="UP000217507"/>
    </source>
</evidence>
<evidence type="ECO:0000313" key="1">
    <source>
        <dbReference type="EMBL" id="BAY70738.1"/>
    </source>
</evidence>
<dbReference type="NCBIfam" id="NF038167">
    <property type="entry name" value="cyan_ocin_like"/>
    <property type="match status" value="1"/>
</dbReference>
<dbReference type="Proteomes" id="UP000217507">
    <property type="component" value="Chromosome"/>
</dbReference>